<evidence type="ECO:0000313" key="2">
    <source>
        <dbReference type="EMBL" id="KAG1542313.1"/>
    </source>
</evidence>
<comment type="caution">
    <text evidence="2">The sequence shown here is derived from an EMBL/GenBank/DDBJ whole genome shotgun (WGS) entry which is preliminary data.</text>
</comment>
<keyword evidence="3" id="KW-1185">Reference proteome</keyword>
<feature type="compositionally biased region" description="Basic and acidic residues" evidence="1">
    <location>
        <begin position="199"/>
        <end position="211"/>
    </location>
</feature>
<protein>
    <submittedName>
        <fullName evidence="2">Uncharacterized protein</fullName>
    </submittedName>
</protein>
<feature type="region of interest" description="Disordered" evidence="1">
    <location>
        <begin position="1"/>
        <end position="24"/>
    </location>
</feature>
<dbReference type="Proteomes" id="UP000740926">
    <property type="component" value="Unassembled WGS sequence"/>
</dbReference>
<feature type="compositionally biased region" description="Basic residues" evidence="1">
    <location>
        <begin position="220"/>
        <end position="229"/>
    </location>
</feature>
<gene>
    <name evidence="2" type="ORF">G6F50_014121</name>
</gene>
<feature type="compositionally biased region" description="Basic residues" evidence="1">
    <location>
        <begin position="148"/>
        <end position="168"/>
    </location>
</feature>
<feature type="region of interest" description="Disordered" evidence="1">
    <location>
        <begin position="77"/>
        <end position="229"/>
    </location>
</feature>
<organism evidence="2 3">
    <name type="scientific">Rhizopus delemar</name>
    <dbReference type="NCBI Taxonomy" id="936053"/>
    <lineage>
        <taxon>Eukaryota</taxon>
        <taxon>Fungi</taxon>
        <taxon>Fungi incertae sedis</taxon>
        <taxon>Mucoromycota</taxon>
        <taxon>Mucoromycotina</taxon>
        <taxon>Mucoromycetes</taxon>
        <taxon>Mucorales</taxon>
        <taxon>Mucorineae</taxon>
        <taxon>Rhizopodaceae</taxon>
        <taxon>Rhizopus</taxon>
    </lineage>
</organism>
<dbReference type="AlphaFoldDB" id="A0A9P6Y955"/>
<evidence type="ECO:0000313" key="3">
    <source>
        <dbReference type="Proteomes" id="UP000740926"/>
    </source>
</evidence>
<reference evidence="2 3" key="1">
    <citation type="journal article" date="2020" name="Microb. Genom.">
        <title>Genetic diversity of clinical and environmental Mucorales isolates obtained from an investigation of mucormycosis cases among solid organ transplant recipients.</title>
        <authorList>
            <person name="Nguyen M.H."/>
            <person name="Kaul D."/>
            <person name="Muto C."/>
            <person name="Cheng S.J."/>
            <person name="Richter R.A."/>
            <person name="Bruno V.M."/>
            <person name="Liu G."/>
            <person name="Beyhan S."/>
            <person name="Sundermann A.J."/>
            <person name="Mounaud S."/>
            <person name="Pasculle A.W."/>
            <person name="Nierman W.C."/>
            <person name="Driscoll E."/>
            <person name="Cumbie R."/>
            <person name="Clancy C.J."/>
            <person name="Dupont C.L."/>
        </authorList>
    </citation>
    <scope>NUCLEOTIDE SEQUENCE [LARGE SCALE GENOMIC DNA]</scope>
    <source>
        <strain evidence="2 3">GL24</strain>
    </source>
</reference>
<feature type="compositionally biased region" description="Basic and acidic residues" evidence="1">
    <location>
        <begin position="77"/>
        <end position="106"/>
    </location>
</feature>
<proteinExistence type="predicted"/>
<sequence length="229" mass="25509">MVEAGCHRYHPADRLRGAGDPGAGRARRVRCAGPWLRQGAELRQRRLGFHLRLVDGHQELRLHLRLPGAADHHLLLGADGRDVPPEHHAGDRARDGVGDHQGDARVRRGNHQRLRQRLHRPDRGAADRAPVHRQDDPVRTADHDDRRHGPHRRRRAGGLRGHARRRRPGAAGGLRQAPAGSQHHGRTGHPGRGQAADSGNRHPADPRHGEDGSGEDLQQHHRCGRGRRR</sequence>
<evidence type="ECO:0000256" key="1">
    <source>
        <dbReference type="SAM" id="MobiDB-lite"/>
    </source>
</evidence>
<feature type="compositionally biased region" description="Basic and acidic residues" evidence="1">
    <location>
        <begin position="119"/>
        <end position="147"/>
    </location>
</feature>
<accession>A0A9P6Y955</accession>
<feature type="compositionally biased region" description="Basic residues" evidence="1">
    <location>
        <begin position="107"/>
        <end position="118"/>
    </location>
</feature>
<dbReference type="EMBL" id="JAANIU010006354">
    <property type="protein sequence ID" value="KAG1542313.1"/>
    <property type="molecule type" value="Genomic_DNA"/>
</dbReference>
<name>A0A9P6Y955_9FUNG</name>